<dbReference type="EMBL" id="AP022839">
    <property type="protein sequence ID" value="BCA96527.1"/>
    <property type="molecule type" value="Genomic_DNA"/>
</dbReference>
<reference evidence="2" key="1">
    <citation type="journal article" date="2020" name="Microbiol. Resour. Announc.">
        <title>Complete Genome Sequence of Novel Psychrotolerant Legionella Strain TUM19329, Isolated from Antarctic Lake Sediment.</title>
        <authorList>
            <person name="Shimada S."/>
            <person name="Nakai R."/>
            <person name="Aoki K."/>
            <person name="Shimoeda N."/>
            <person name="Ohno G."/>
            <person name="Miyazaki Y."/>
            <person name="Kudoh S."/>
            <person name="Imura S."/>
            <person name="Watanabe K."/>
            <person name="Ishii Y."/>
            <person name="Tateda K."/>
        </authorList>
    </citation>
    <scope>NUCLEOTIDE SEQUENCE [LARGE SCALE GENOMIC DNA]</scope>
    <source>
        <strain evidence="2">TUM19329</strain>
    </source>
</reference>
<keyword evidence="3" id="KW-1185">Reference proteome</keyword>
<dbReference type="KEGG" id="lant:TUM19329_28880"/>
<dbReference type="PANTHER" id="PTHR46889">
    <property type="entry name" value="TRANSPOSASE INSF FOR INSERTION SEQUENCE IS3B-RELATED"/>
    <property type="match status" value="1"/>
</dbReference>
<dbReference type="Proteomes" id="UP000502894">
    <property type="component" value="Chromosome"/>
</dbReference>
<evidence type="ECO:0000313" key="2">
    <source>
        <dbReference type="EMBL" id="BCA96527.1"/>
    </source>
</evidence>
<evidence type="ECO:0000259" key="1">
    <source>
        <dbReference type="Pfam" id="PF13276"/>
    </source>
</evidence>
<dbReference type="InterPro" id="IPR025948">
    <property type="entry name" value="HTH-like_dom"/>
</dbReference>
<protein>
    <recommendedName>
        <fullName evidence="1">HTH-like domain-containing protein</fullName>
    </recommendedName>
</protein>
<gene>
    <name evidence="2" type="ORF">TUM19329_28880</name>
</gene>
<evidence type="ECO:0000313" key="3">
    <source>
        <dbReference type="Proteomes" id="UP000502894"/>
    </source>
</evidence>
<accession>A0A6F8T8T7</accession>
<name>A0A6F8T8T7_9GAMM</name>
<sequence length="115" mass="13446">MKYSFIAQNKKAWPIDVMCQLLGVTRSGFYNYLKCNKPPDPLHVEMLDWVKKLAESSHYTYGSRRMKKALNALGYPVGRNKARNLMKEAGIHARYRKKYSDVVKQIDTHQLSDFF</sequence>
<dbReference type="PANTHER" id="PTHR46889:SF4">
    <property type="entry name" value="TRANSPOSASE INSO FOR INSERTION SEQUENCE ELEMENT IS911B-RELATED"/>
    <property type="match status" value="1"/>
</dbReference>
<dbReference type="AlphaFoldDB" id="A0A6F8T8T7"/>
<feature type="domain" description="HTH-like" evidence="1">
    <location>
        <begin position="47"/>
        <end position="99"/>
    </location>
</feature>
<dbReference type="InterPro" id="IPR050900">
    <property type="entry name" value="Transposase_IS3/IS150/IS904"/>
</dbReference>
<proteinExistence type="predicted"/>
<organism evidence="2 3">
    <name type="scientific">Legionella antarctica</name>
    <dbReference type="NCBI Taxonomy" id="2708020"/>
    <lineage>
        <taxon>Bacteria</taxon>
        <taxon>Pseudomonadati</taxon>
        <taxon>Pseudomonadota</taxon>
        <taxon>Gammaproteobacteria</taxon>
        <taxon>Legionellales</taxon>
        <taxon>Legionellaceae</taxon>
        <taxon>Legionella</taxon>
    </lineage>
</organism>
<dbReference type="Pfam" id="PF13276">
    <property type="entry name" value="HTH_21"/>
    <property type="match status" value="1"/>
</dbReference>